<dbReference type="EMBL" id="KZ772754">
    <property type="protein sequence ID" value="PTQ34253.1"/>
    <property type="molecule type" value="Genomic_DNA"/>
</dbReference>
<keyword evidence="2" id="KW-1185">Reference proteome</keyword>
<sequence>MCGYPIGKTSVLRTFHLQRMMKRLQLRLSCSRFGYVMFSSIVPSHRKRMIETKLPSRIERITLPMIFSPLDIC</sequence>
<protein>
    <submittedName>
        <fullName evidence="1">Uncharacterized protein</fullName>
    </submittedName>
</protein>
<organism evidence="1 2">
    <name type="scientific">Marchantia polymorpha</name>
    <name type="common">Common liverwort</name>
    <name type="synonym">Marchantia aquatica</name>
    <dbReference type="NCBI Taxonomy" id="3197"/>
    <lineage>
        <taxon>Eukaryota</taxon>
        <taxon>Viridiplantae</taxon>
        <taxon>Streptophyta</taxon>
        <taxon>Embryophyta</taxon>
        <taxon>Marchantiophyta</taxon>
        <taxon>Marchantiopsida</taxon>
        <taxon>Marchantiidae</taxon>
        <taxon>Marchantiales</taxon>
        <taxon>Marchantiaceae</taxon>
        <taxon>Marchantia</taxon>
    </lineage>
</organism>
<dbReference type="Proteomes" id="UP000244005">
    <property type="component" value="Unassembled WGS sequence"/>
</dbReference>
<reference evidence="2" key="1">
    <citation type="journal article" date="2017" name="Cell">
        <title>Insights into land plant evolution garnered from the Marchantia polymorpha genome.</title>
        <authorList>
            <person name="Bowman J.L."/>
            <person name="Kohchi T."/>
            <person name="Yamato K.T."/>
            <person name="Jenkins J."/>
            <person name="Shu S."/>
            <person name="Ishizaki K."/>
            <person name="Yamaoka S."/>
            <person name="Nishihama R."/>
            <person name="Nakamura Y."/>
            <person name="Berger F."/>
            <person name="Adam C."/>
            <person name="Aki S.S."/>
            <person name="Althoff F."/>
            <person name="Araki T."/>
            <person name="Arteaga-Vazquez M.A."/>
            <person name="Balasubrmanian S."/>
            <person name="Barry K."/>
            <person name="Bauer D."/>
            <person name="Boehm C.R."/>
            <person name="Briginshaw L."/>
            <person name="Caballero-Perez J."/>
            <person name="Catarino B."/>
            <person name="Chen F."/>
            <person name="Chiyoda S."/>
            <person name="Chovatia M."/>
            <person name="Davies K.M."/>
            <person name="Delmans M."/>
            <person name="Demura T."/>
            <person name="Dierschke T."/>
            <person name="Dolan L."/>
            <person name="Dorantes-Acosta A.E."/>
            <person name="Eklund D.M."/>
            <person name="Florent S.N."/>
            <person name="Flores-Sandoval E."/>
            <person name="Fujiyama A."/>
            <person name="Fukuzawa H."/>
            <person name="Galik B."/>
            <person name="Grimanelli D."/>
            <person name="Grimwood J."/>
            <person name="Grossniklaus U."/>
            <person name="Hamada T."/>
            <person name="Haseloff J."/>
            <person name="Hetherington A.J."/>
            <person name="Higo A."/>
            <person name="Hirakawa Y."/>
            <person name="Hundley H.N."/>
            <person name="Ikeda Y."/>
            <person name="Inoue K."/>
            <person name="Inoue S.I."/>
            <person name="Ishida S."/>
            <person name="Jia Q."/>
            <person name="Kakita M."/>
            <person name="Kanazawa T."/>
            <person name="Kawai Y."/>
            <person name="Kawashima T."/>
            <person name="Kennedy M."/>
            <person name="Kinose K."/>
            <person name="Kinoshita T."/>
            <person name="Kohara Y."/>
            <person name="Koide E."/>
            <person name="Komatsu K."/>
            <person name="Kopischke S."/>
            <person name="Kubo M."/>
            <person name="Kyozuka J."/>
            <person name="Lagercrantz U."/>
            <person name="Lin S.S."/>
            <person name="Lindquist E."/>
            <person name="Lipzen A.M."/>
            <person name="Lu C.W."/>
            <person name="De Luna E."/>
            <person name="Martienssen R.A."/>
            <person name="Minamino N."/>
            <person name="Mizutani M."/>
            <person name="Mizutani M."/>
            <person name="Mochizuki N."/>
            <person name="Monte I."/>
            <person name="Mosher R."/>
            <person name="Nagasaki H."/>
            <person name="Nakagami H."/>
            <person name="Naramoto S."/>
            <person name="Nishitani K."/>
            <person name="Ohtani M."/>
            <person name="Okamoto T."/>
            <person name="Okumura M."/>
            <person name="Phillips J."/>
            <person name="Pollak B."/>
            <person name="Reinders A."/>
            <person name="Rovekamp M."/>
            <person name="Sano R."/>
            <person name="Sawa S."/>
            <person name="Schmid M.W."/>
            <person name="Shirakawa M."/>
            <person name="Solano R."/>
            <person name="Spunde A."/>
            <person name="Suetsugu N."/>
            <person name="Sugano S."/>
            <person name="Sugiyama A."/>
            <person name="Sun R."/>
            <person name="Suzuki Y."/>
            <person name="Takenaka M."/>
            <person name="Takezawa D."/>
            <person name="Tomogane H."/>
            <person name="Tsuzuki M."/>
            <person name="Ueda T."/>
            <person name="Umeda M."/>
            <person name="Ward J.M."/>
            <person name="Watanabe Y."/>
            <person name="Yazaki K."/>
            <person name="Yokoyama R."/>
            <person name="Yoshitake Y."/>
            <person name="Yotsui I."/>
            <person name="Zachgo S."/>
            <person name="Schmutz J."/>
        </authorList>
    </citation>
    <scope>NUCLEOTIDE SEQUENCE [LARGE SCALE GENOMIC DNA]</scope>
    <source>
        <strain evidence="2">Tak-1</strain>
    </source>
</reference>
<name>A0A2R6WKA5_MARPO</name>
<gene>
    <name evidence="1" type="ORF">MARPO_0082s0080</name>
</gene>
<evidence type="ECO:0000313" key="2">
    <source>
        <dbReference type="Proteomes" id="UP000244005"/>
    </source>
</evidence>
<accession>A0A2R6WKA5</accession>
<evidence type="ECO:0000313" key="1">
    <source>
        <dbReference type="EMBL" id="PTQ34253.1"/>
    </source>
</evidence>
<proteinExistence type="predicted"/>
<dbReference type="Gramene" id="Mp2g15850.1">
    <property type="protein sequence ID" value="Mp2g15850.1.cds1"/>
    <property type="gene ID" value="Mp2g15850"/>
</dbReference>
<dbReference type="AlphaFoldDB" id="A0A2R6WKA5"/>